<comment type="similarity">
    <text evidence="1 8">Belongs to the DnaX/STICHEL family.</text>
</comment>
<keyword evidence="5 8" id="KW-0067">ATP-binding</keyword>
<feature type="compositionally biased region" description="Polar residues" evidence="9">
    <location>
        <begin position="349"/>
        <end position="358"/>
    </location>
</feature>
<evidence type="ECO:0000256" key="2">
    <source>
        <dbReference type="ARBA" id="ARBA00022723"/>
    </source>
</evidence>
<feature type="region of interest" description="Disordered" evidence="9">
    <location>
        <begin position="457"/>
        <end position="482"/>
    </location>
</feature>
<comment type="catalytic activity">
    <reaction evidence="7 8">
        <text>DNA(n) + a 2'-deoxyribonucleoside 5'-triphosphate = DNA(n+1) + diphosphate</text>
        <dbReference type="Rhea" id="RHEA:22508"/>
        <dbReference type="Rhea" id="RHEA-COMP:17339"/>
        <dbReference type="Rhea" id="RHEA-COMP:17340"/>
        <dbReference type="ChEBI" id="CHEBI:33019"/>
        <dbReference type="ChEBI" id="CHEBI:61560"/>
        <dbReference type="ChEBI" id="CHEBI:173112"/>
        <dbReference type="EC" id="2.7.7.7"/>
    </reaction>
</comment>
<evidence type="ECO:0000256" key="7">
    <source>
        <dbReference type="ARBA" id="ARBA00049244"/>
    </source>
</evidence>
<dbReference type="Pfam" id="PF22608">
    <property type="entry name" value="DNAX_ATPase_lid"/>
    <property type="match status" value="1"/>
</dbReference>
<dbReference type="InterPro" id="IPR050238">
    <property type="entry name" value="DNA_Rep/Repair_Clamp_Loader"/>
</dbReference>
<gene>
    <name evidence="8 11" type="primary">dnaX</name>
    <name evidence="11" type="ORF">MKS91_01445</name>
</gene>
<keyword evidence="2" id="KW-0479">Metal-binding</keyword>
<proteinExistence type="inferred from homology"/>
<dbReference type="InterPro" id="IPR045085">
    <property type="entry name" value="HLD_clamp_pol_III_gamma_tau"/>
</dbReference>
<evidence type="ECO:0000256" key="4">
    <source>
        <dbReference type="ARBA" id="ARBA00022833"/>
    </source>
</evidence>
<dbReference type="InterPro" id="IPR021029">
    <property type="entry name" value="DNA_pol_III_tau_dom-5"/>
</dbReference>
<dbReference type="Gene3D" id="1.20.272.10">
    <property type="match status" value="1"/>
</dbReference>
<organism evidence="11 12">
    <name type="scientific">Candidatus Synchoanobacter obligatus</name>
    <dbReference type="NCBI Taxonomy" id="2919597"/>
    <lineage>
        <taxon>Bacteria</taxon>
        <taxon>Pseudomonadati</taxon>
        <taxon>Pseudomonadota</taxon>
        <taxon>Gammaproteobacteria</taxon>
        <taxon>Candidatus Comchoanobacterales</taxon>
        <taxon>Candidatus Comchoanobacteraceae</taxon>
        <taxon>Candidatus Synchoanobacter</taxon>
    </lineage>
</organism>
<dbReference type="Proteomes" id="UP001320768">
    <property type="component" value="Unassembled WGS sequence"/>
</dbReference>
<comment type="subunit">
    <text evidence="8">DNA polymerase III contains a core (composed of alpha, epsilon and theta chains) that associates with a tau subunit. This core dimerizes to form the POLIII' complex. PolIII' associates with the gamma complex (composed of gamma, delta, delta', psi and chi chains) and with the beta chain to form the complete DNA polymerase III complex.</text>
</comment>
<feature type="compositionally biased region" description="Basic and acidic residues" evidence="9">
    <location>
        <begin position="462"/>
        <end position="481"/>
    </location>
</feature>
<protein>
    <recommendedName>
        <fullName evidence="8">DNA polymerase III subunit gamma/tau</fullName>
        <ecNumber evidence="8">2.7.7.7</ecNumber>
    </recommendedName>
</protein>
<evidence type="ECO:0000256" key="6">
    <source>
        <dbReference type="ARBA" id="ARBA00022932"/>
    </source>
</evidence>
<name>A0ABT1L673_9GAMM</name>
<dbReference type="EC" id="2.7.7.7" evidence="8"/>
<evidence type="ECO:0000256" key="1">
    <source>
        <dbReference type="ARBA" id="ARBA00006360"/>
    </source>
</evidence>
<dbReference type="RefSeq" id="WP_258569066.1">
    <property type="nucleotide sequence ID" value="NZ_JAKUDN010000001.1"/>
</dbReference>
<dbReference type="InterPro" id="IPR038249">
    <property type="entry name" value="PolIII_tau_V_sf"/>
</dbReference>
<dbReference type="SMART" id="SM00382">
    <property type="entry name" value="AAA"/>
    <property type="match status" value="1"/>
</dbReference>
<dbReference type="CDD" id="cd18137">
    <property type="entry name" value="HLD_clamp_pol_III_gamma_tau"/>
    <property type="match status" value="1"/>
</dbReference>
<dbReference type="InterPro" id="IPR027417">
    <property type="entry name" value="P-loop_NTPase"/>
</dbReference>
<keyword evidence="8 11" id="KW-0808">Transferase</keyword>
<evidence type="ECO:0000313" key="12">
    <source>
        <dbReference type="Proteomes" id="UP001320768"/>
    </source>
</evidence>
<evidence type="ECO:0000256" key="8">
    <source>
        <dbReference type="RuleBase" id="RU364063"/>
    </source>
</evidence>
<dbReference type="CDD" id="cd00009">
    <property type="entry name" value="AAA"/>
    <property type="match status" value="1"/>
</dbReference>
<dbReference type="NCBIfam" id="TIGR02397">
    <property type="entry name" value="dnaX_nterm"/>
    <property type="match status" value="1"/>
</dbReference>
<keyword evidence="4" id="KW-0862">Zinc</keyword>
<dbReference type="PANTHER" id="PTHR11669:SF0">
    <property type="entry name" value="PROTEIN STICHEL-LIKE 2"/>
    <property type="match status" value="1"/>
</dbReference>
<keyword evidence="8" id="KW-0235">DNA replication</keyword>
<dbReference type="InterPro" id="IPR003593">
    <property type="entry name" value="AAA+_ATPase"/>
</dbReference>
<dbReference type="Pfam" id="PF13177">
    <property type="entry name" value="DNA_pol3_delta2"/>
    <property type="match status" value="1"/>
</dbReference>
<dbReference type="EMBL" id="JAKUDN010000001">
    <property type="protein sequence ID" value="MCP8351958.1"/>
    <property type="molecule type" value="Genomic_DNA"/>
</dbReference>
<feature type="region of interest" description="Disordered" evidence="9">
    <location>
        <begin position="349"/>
        <end position="381"/>
    </location>
</feature>
<evidence type="ECO:0000313" key="11">
    <source>
        <dbReference type="EMBL" id="MCP8351958.1"/>
    </source>
</evidence>
<keyword evidence="3 8" id="KW-0547">Nucleotide-binding</keyword>
<comment type="function">
    <text evidence="8">DNA polymerase III is a complex, multichain enzyme responsible for most of the replicative synthesis in bacteria. This DNA polymerase also exhibits 3' to 5' exonuclease activity.</text>
</comment>
<dbReference type="GO" id="GO:0003887">
    <property type="term" value="F:DNA-directed DNA polymerase activity"/>
    <property type="evidence" value="ECO:0007669"/>
    <property type="project" value="UniProtKB-EC"/>
</dbReference>
<feature type="domain" description="AAA+ ATPase" evidence="10">
    <location>
        <begin position="37"/>
        <end position="177"/>
    </location>
</feature>
<dbReference type="InterPro" id="IPR008921">
    <property type="entry name" value="DNA_pol3_clamp-load_cplx_C"/>
</dbReference>
<dbReference type="Gene3D" id="3.40.50.300">
    <property type="entry name" value="P-loop containing nucleotide triphosphate hydrolases"/>
    <property type="match status" value="1"/>
</dbReference>
<dbReference type="Gene3D" id="3.30.300.150">
    <property type="entry name" value="DNA polymerase III, tau subunit, domain V"/>
    <property type="match status" value="1"/>
</dbReference>
<dbReference type="PANTHER" id="PTHR11669">
    <property type="entry name" value="REPLICATION FACTOR C / DNA POLYMERASE III GAMMA-TAU SUBUNIT"/>
    <property type="match status" value="1"/>
</dbReference>
<keyword evidence="12" id="KW-1185">Reference proteome</keyword>
<evidence type="ECO:0000256" key="3">
    <source>
        <dbReference type="ARBA" id="ARBA00022741"/>
    </source>
</evidence>
<accession>A0ABT1L673</accession>
<dbReference type="Pfam" id="PF12170">
    <property type="entry name" value="DNA_pol3_tau_5"/>
    <property type="match status" value="1"/>
</dbReference>
<evidence type="ECO:0000256" key="5">
    <source>
        <dbReference type="ARBA" id="ARBA00022840"/>
    </source>
</evidence>
<dbReference type="SUPFAM" id="SSF52540">
    <property type="entry name" value="P-loop containing nucleoside triphosphate hydrolases"/>
    <property type="match status" value="1"/>
</dbReference>
<evidence type="ECO:0000256" key="9">
    <source>
        <dbReference type="SAM" id="MobiDB-lite"/>
    </source>
</evidence>
<evidence type="ECO:0000259" key="10">
    <source>
        <dbReference type="SMART" id="SM00382"/>
    </source>
</evidence>
<dbReference type="Gene3D" id="1.10.8.60">
    <property type="match status" value="1"/>
</dbReference>
<dbReference type="InterPro" id="IPR012763">
    <property type="entry name" value="DNA_pol_III_sug/sutau_N"/>
</dbReference>
<keyword evidence="8 11" id="KW-0548">Nucleotidyltransferase</keyword>
<comment type="caution">
    <text evidence="11">The sequence shown here is derived from an EMBL/GenBank/DDBJ whole genome shotgun (WGS) entry which is preliminary data.</text>
</comment>
<keyword evidence="6 8" id="KW-0239">DNA-directed DNA polymerase</keyword>
<sequence length="505" mass="56403">MSYIVLARRLRPKTLDDVIGQPLVVQALTNALNNQTVHPVYLLTGTRGVGKTTIARIIAKSLNCENGPHPCLKCDSCTMIQQGSYPDMYEIDAASRTKVEDTREILDQVQYMPQIGRKKVYLIDEVHMLSQHSFNALLKTLEEPPAHVQFILATTEPEKIPKTILSRCLHFNLKSITASDIQAYLATVLTKDNIRFDDDALQQVAEAGDGSMRDALSILDQCLAISPTHLSNETTQSLLNTIAHTQLQEVIQAIANQDIAALEERCHAFEKNNIDFRDLLKQMANLLIQTSIHQLQGKTSPYTGLWSNEYLQVLYRMIMQGIQDLEYSPSVKLGALMCMVRMAVFKPSQESSTPQPKVTATPRPVKKNQEPATNLAPKPTSHNWTDIIAQMTLTPMLKNLAENATLESKTDQQWTLILNQSHKHLLSDTITKKLEHAINQTFNKTINLVIKLTEAPQQTPAAEKKAVKDTNDAQAKEKMQKDPILSSLLSELNVADDAVSITSHE</sequence>
<reference evidence="11 12" key="1">
    <citation type="journal article" date="2022" name="Nat. Microbiol.">
        <title>The microbiome of a bacterivorous marine choanoflagellate contains a resource-demanding obligate bacterial associate.</title>
        <authorList>
            <person name="Needham D.M."/>
            <person name="Poirier C."/>
            <person name="Bachy C."/>
            <person name="George E.E."/>
            <person name="Wilken S."/>
            <person name="Yung C.C.M."/>
            <person name="Limardo A.J."/>
            <person name="Morando M."/>
            <person name="Sudek L."/>
            <person name="Malmstrom R.R."/>
            <person name="Keeling P.J."/>
            <person name="Santoro A.E."/>
            <person name="Worden A.Z."/>
        </authorList>
    </citation>
    <scope>NUCLEOTIDE SEQUENCE [LARGE SCALE GENOMIC DNA]</scope>
    <source>
        <strain evidence="11 12">Comchoano-2</strain>
    </source>
</reference>
<dbReference type="SUPFAM" id="SSF48019">
    <property type="entry name" value="post-AAA+ oligomerization domain-like"/>
    <property type="match status" value="1"/>
</dbReference>